<dbReference type="InterPro" id="IPR014819">
    <property type="entry name" value="PriCT_2"/>
</dbReference>
<evidence type="ECO:0000313" key="5">
    <source>
        <dbReference type="EMBL" id="MBC3886318.1"/>
    </source>
</evidence>
<dbReference type="SMART" id="SM00885">
    <property type="entry name" value="D5_N"/>
    <property type="match status" value="1"/>
</dbReference>
<comment type="caution">
    <text evidence="5">The sequence shown here is derived from an EMBL/GenBank/DDBJ whole genome shotgun (WGS) entry which is preliminary data.</text>
</comment>
<keyword evidence="2" id="KW-0378">Hydrolase</keyword>
<dbReference type="SUPFAM" id="SSF52540">
    <property type="entry name" value="P-loop containing nucleoside triphosphate hydrolases"/>
    <property type="match status" value="1"/>
</dbReference>
<dbReference type="PROSITE" id="PS51206">
    <property type="entry name" value="SF3_HELICASE_1"/>
    <property type="match status" value="1"/>
</dbReference>
<dbReference type="NCBIfam" id="TIGR01613">
    <property type="entry name" value="primase_Cterm"/>
    <property type="match status" value="1"/>
</dbReference>
<evidence type="ECO:0000313" key="6">
    <source>
        <dbReference type="Proteomes" id="UP000613113"/>
    </source>
</evidence>
<reference evidence="5 6" key="1">
    <citation type="submission" date="2020-08" db="EMBL/GenBank/DDBJ databases">
        <title>Novel species isolated from subtropical streams in China.</title>
        <authorList>
            <person name="Lu H."/>
        </authorList>
    </citation>
    <scope>NUCLEOTIDE SEQUENCE [LARGE SCALE GENOMIC DNA]</scope>
    <source>
        <strain evidence="5 6">FT31W</strain>
    </source>
</reference>
<dbReference type="InterPro" id="IPR014015">
    <property type="entry name" value="Helicase_SF3_DNA-vir"/>
</dbReference>
<protein>
    <submittedName>
        <fullName evidence="5">PriCT-2 domain-containing protein</fullName>
    </submittedName>
</protein>
<dbReference type="Gene3D" id="3.40.50.300">
    <property type="entry name" value="P-loop containing nucleotide triphosphate hydrolases"/>
    <property type="match status" value="1"/>
</dbReference>
<dbReference type="PANTHER" id="PTHR35372:SF2">
    <property type="entry name" value="SF3 HELICASE DOMAIN-CONTAINING PROTEIN"/>
    <property type="match status" value="1"/>
</dbReference>
<dbReference type="EMBL" id="JACOGC010000006">
    <property type="protein sequence ID" value="MBC3886318.1"/>
    <property type="molecule type" value="Genomic_DNA"/>
</dbReference>
<evidence type="ECO:0000256" key="3">
    <source>
        <dbReference type="ARBA" id="ARBA00022840"/>
    </source>
</evidence>
<dbReference type="Pfam" id="PF08706">
    <property type="entry name" value="D5_N"/>
    <property type="match status" value="1"/>
</dbReference>
<dbReference type="RefSeq" id="WP_186863876.1">
    <property type="nucleotide sequence ID" value="NZ_JACOGC010000006.1"/>
</dbReference>
<name>A0ABR6YRD9_9BURK</name>
<keyword evidence="6" id="KW-1185">Reference proteome</keyword>
<accession>A0ABR6YRD9</accession>
<gene>
    <name evidence="5" type="ORF">H8K27_14385</name>
</gene>
<dbReference type="InterPro" id="IPR006500">
    <property type="entry name" value="Helicase_put_C_phage/plasmid"/>
</dbReference>
<feature type="domain" description="SF3 helicase" evidence="4">
    <location>
        <begin position="521"/>
        <end position="680"/>
    </location>
</feature>
<dbReference type="Pfam" id="PF19263">
    <property type="entry name" value="DUF5906"/>
    <property type="match status" value="1"/>
</dbReference>
<evidence type="ECO:0000259" key="4">
    <source>
        <dbReference type="PROSITE" id="PS51206"/>
    </source>
</evidence>
<dbReference type="PANTHER" id="PTHR35372">
    <property type="entry name" value="ATP BINDING PROTEIN-RELATED"/>
    <property type="match status" value="1"/>
</dbReference>
<dbReference type="InterPro" id="IPR051620">
    <property type="entry name" value="ORF904-like_C"/>
</dbReference>
<dbReference type="InterPro" id="IPR045455">
    <property type="entry name" value="NrS-1_pol-like_helicase"/>
</dbReference>
<dbReference type="Pfam" id="PF08707">
    <property type="entry name" value="PriCT_2"/>
    <property type="match status" value="1"/>
</dbReference>
<dbReference type="Proteomes" id="UP000613113">
    <property type="component" value="Unassembled WGS sequence"/>
</dbReference>
<organism evidence="5 6">
    <name type="scientific">Undibacterium griseum</name>
    <dbReference type="NCBI Taxonomy" id="2762295"/>
    <lineage>
        <taxon>Bacteria</taxon>
        <taxon>Pseudomonadati</taxon>
        <taxon>Pseudomonadota</taxon>
        <taxon>Betaproteobacteria</taxon>
        <taxon>Burkholderiales</taxon>
        <taxon>Oxalobacteraceae</taxon>
        <taxon>Undibacterium</taxon>
    </lineage>
</organism>
<dbReference type="InterPro" id="IPR014818">
    <property type="entry name" value="Phage/plasmid_primase_P4_C"/>
</dbReference>
<keyword evidence="3" id="KW-0067">ATP-binding</keyword>
<proteinExistence type="predicted"/>
<evidence type="ECO:0000256" key="1">
    <source>
        <dbReference type="ARBA" id="ARBA00022741"/>
    </source>
</evidence>
<sequence>MPELTREISPDIADSDAVLCHITLYKNSKTTQPVVSSALPIEQLIPRLLKLSIQIQKDTYAWGFHRLAEGTTRASRNVECVTAYVVDVDDGTPLAEMQERLAGLSCVFISTHSHTPEKPKYRVVVFLSVPVPTADWAAFRTAADAKYSGGHNDRATGDPARLYYVHSCPPESVANAFSIVKNGALLDPVPLIAAGKSMLASVTNSRSAAGAVKPTGINGDVLDEREPDPVRALSALQAIDPSGYDRRTWLGVVWAAKAEGVAYSDVLSWCESHQGYIEGSLDNAWSSDKGASGGFGATVSGGTLYAKAFASGWRDLPVADAGNVPTVGQSQRTGICTGSGSDSVASPSVSAAHSVRETLNDAGNAARISRAADGKLMYCASTKVWYIWDGGHWQRDTDGGVTRFAMSVMHDIHKEARRAGAVDEMKLLYTHAARSLNEANISAAISLYKSFIGVSVSAPALDGDLMLIGVKNGVIDLSTGKLREAKRTDLVTKIIDIPYNETATCPTWGAFIDSIFCGDCDLADYVQRAIGYTLTGMNSEQVYFFLYGKGANGKSVLLRVMFEVLGVYASQVQPEVLMSKPTGGATPEIAGLVGCRAVFANEISEGSRLSESLVKSVTGGDAITARTLYGAPFTYTPQFKLWMAGNHKPIIRGDDHGIWRRTVLIPFEHTFTGDERDEHLLDKLRAEYEGILRWMVEGCLIWQKHGLNPPKIITQQVNAYRSDMDTLQHWIDEVCDVTPTGLMRANAAYTSYQNWCRENGHGLISAMRFAQKLSDRGYKKVKDRAGTLYIGLTFKQSNL</sequence>
<keyword evidence="1" id="KW-0547">Nucleotide-binding</keyword>
<dbReference type="InterPro" id="IPR027417">
    <property type="entry name" value="P-loop_NTPase"/>
</dbReference>
<evidence type="ECO:0000256" key="2">
    <source>
        <dbReference type="ARBA" id="ARBA00022801"/>
    </source>
</evidence>